<dbReference type="InterPro" id="IPR000863">
    <property type="entry name" value="Sulfotransferase_dom"/>
</dbReference>
<keyword evidence="2" id="KW-0456">Lyase</keyword>
<dbReference type="InterPro" id="IPR015947">
    <property type="entry name" value="PUA-like_sf"/>
</dbReference>
<keyword evidence="4" id="KW-0808">Transferase</keyword>
<gene>
    <name evidence="4" type="ORF">PPL_03714</name>
</gene>
<dbReference type="RefSeq" id="XP_020435053.1">
    <property type="nucleotide sequence ID" value="XM_020574639.1"/>
</dbReference>
<dbReference type="Pfam" id="PF00685">
    <property type="entry name" value="Sulfotransfer_1"/>
    <property type="match status" value="1"/>
</dbReference>
<reference evidence="4 5" key="1">
    <citation type="journal article" date="2011" name="Genome Res.">
        <title>Phylogeny-wide analysis of social amoeba genomes highlights ancient origins for complex intercellular communication.</title>
        <authorList>
            <person name="Heidel A.J."/>
            <person name="Lawal H.M."/>
            <person name="Felder M."/>
            <person name="Schilde C."/>
            <person name="Helps N.R."/>
            <person name="Tunggal B."/>
            <person name="Rivero F."/>
            <person name="John U."/>
            <person name="Schleicher M."/>
            <person name="Eichinger L."/>
            <person name="Platzer M."/>
            <person name="Noegel A.A."/>
            <person name="Schaap P."/>
            <person name="Gloeckner G."/>
        </authorList>
    </citation>
    <scope>NUCLEOTIDE SEQUENCE [LARGE SCALE GENOMIC DNA]</scope>
    <source>
        <strain evidence="5">ATCC 26659 / Pp 5 / PN500</strain>
    </source>
</reference>
<comment type="caution">
    <text evidence="4">The sequence shown here is derived from an EMBL/GenBank/DDBJ whole genome shotgun (WGS) entry which is preliminary data.</text>
</comment>
<dbReference type="SUPFAM" id="SSF52540">
    <property type="entry name" value="P-loop containing nucleoside triphosphate hydrolases"/>
    <property type="match status" value="1"/>
</dbReference>
<dbReference type="InterPro" id="IPR006840">
    <property type="entry name" value="ChaC"/>
</dbReference>
<evidence type="ECO:0000313" key="4">
    <source>
        <dbReference type="EMBL" id="EFA82936.1"/>
    </source>
</evidence>
<dbReference type="GO" id="GO:0008146">
    <property type="term" value="F:sulfotransferase activity"/>
    <property type="evidence" value="ECO:0007669"/>
    <property type="project" value="InterPro"/>
</dbReference>
<dbReference type="EC" id="4.3.2.7" evidence="1"/>
<dbReference type="InterPro" id="IPR013024">
    <property type="entry name" value="GGCT-like"/>
</dbReference>
<dbReference type="PROSITE" id="PS50890">
    <property type="entry name" value="PUA"/>
    <property type="match status" value="1"/>
</dbReference>
<evidence type="ECO:0000259" key="3">
    <source>
        <dbReference type="SMART" id="SM00359"/>
    </source>
</evidence>
<dbReference type="InterPro" id="IPR036974">
    <property type="entry name" value="PUA_sf"/>
</dbReference>
<keyword evidence="5" id="KW-1185">Reference proteome</keyword>
<dbReference type="STRING" id="670386.D3B6G6"/>
<accession>D3B6G6</accession>
<name>D3B6G6_HETP5</name>
<dbReference type="GeneID" id="31359201"/>
<evidence type="ECO:0000256" key="2">
    <source>
        <dbReference type="ARBA" id="ARBA00023239"/>
    </source>
</evidence>
<dbReference type="PANTHER" id="PTHR12192:SF2">
    <property type="entry name" value="GLUTATHIONE-SPECIFIC GAMMA-GLUTAMYLCYCLOTRANSFERASE 2"/>
    <property type="match status" value="1"/>
</dbReference>
<dbReference type="InterPro" id="IPR002478">
    <property type="entry name" value="PUA"/>
</dbReference>
<dbReference type="InParanoid" id="D3B6G6"/>
<evidence type="ECO:0000256" key="1">
    <source>
        <dbReference type="ARBA" id="ARBA00012344"/>
    </source>
</evidence>
<feature type="domain" description="PUA" evidence="3">
    <location>
        <begin position="255"/>
        <end position="338"/>
    </location>
</feature>
<sequence length="787" mass="90011">MCEDLLVCLFGYGSILWRPGFPYVRKFNAYIKGYKRMFYQGSTDHRGTPEAPGRVVTLIQKPKDYIEDDWITWGTVYCIPDEEAEIILKNLDYREKGGYERIETDVYVNGKDTPHGKALLYLASNDNNEYLGADTIDNIALQIFKSVGPSGRNLDYLLKLAASLRKMEVVDDHVFDLESKVLELMKLHNISHSHEGHVASRLLADNGAQTNNASHDDSSTSGDETAISAITLSAAQDIAAETLMLQKKYFTEPKGSIVIDSGAVQAISQRAKSLLAIGIIRVVGSFECDSLISILDTNNQEISRGITNYSSEEISKLIGTHSGKINQVLGFTRGEEIVENKNLILINFDRKSIMIEKKQILYVLLFSFMAVIAFQIYVTTNSTDNQSCPQLHEVLEQQKHYQSKIEESLRDVNRKLSNIGSSGSATGNGLVVNDGMPKKKDYMAPEDYEDIAQELLARQKQSRANIPNTCFPLDGKTLCLPNFIIIGAMKAGTTFLDYYIQRHPLVAKHTKKEIWYFNSFYNSKGIEFYADHFETLTAEQPKLIGEATPFYVNNPFTAARMFATLRNVKMIMMLRDPVDRVFSQYHFSLQWISKNRESAPKITDPADFETMVREEIDVIETCVRGQEKFKEQQEEFKKSNRPADEFDLQNPFYINHAYKNWTFYKDCAKCDKCFQTGGIMHTSGHPSFGMIAKSLYYEQLYHWLSYFPMDQFLFIRYEDIQSYPEKVLRDLEIFLGLPAFDYGEFTPKNAGSHTQMNPETRQLLVDYFKPHNEKLFKLLNKDFNWST</sequence>
<evidence type="ECO:0000313" key="5">
    <source>
        <dbReference type="Proteomes" id="UP000001396"/>
    </source>
</evidence>
<dbReference type="AlphaFoldDB" id="D3B6G6"/>
<dbReference type="FunCoup" id="D3B6G6">
    <property type="interactions" value="10"/>
</dbReference>
<dbReference type="PANTHER" id="PTHR12192">
    <property type="entry name" value="CATION TRANSPORT PROTEIN CHAC-RELATED"/>
    <property type="match status" value="1"/>
</dbReference>
<dbReference type="GO" id="GO:0003723">
    <property type="term" value="F:RNA binding"/>
    <property type="evidence" value="ECO:0007669"/>
    <property type="project" value="InterPro"/>
</dbReference>
<dbReference type="Pfam" id="PF04752">
    <property type="entry name" value="ChaC"/>
    <property type="match status" value="1"/>
</dbReference>
<dbReference type="EMBL" id="ADBJ01000017">
    <property type="protein sequence ID" value="EFA82936.1"/>
    <property type="molecule type" value="Genomic_DNA"/>
</dbReference>
<dbReference type="GO" id="GO:0006751">
    <property type="term" value="P:glutathione catabolic process"/>
    <property type="evidence" value="ECO:0007669"/>
    <property type="project" value="InterPro"/>
</dbReference>
<dbReference type="SUPFAM" id="SSF88697">
    <property type="entry name" value="PUA domain-like"/>
    <property type="match status" value="1"/>
</dbReference>
<proteinExistence type="predicted"/>
<dbReference type="Gene3D" id="2.30.130.10">
    <property type="entry name" value="PUA domain"/>
    <property type="match status" value="1"/>
</dbReference>
<dbReference type="Gene3D" id="3.40.50.300">
    <property type="entry name" value="P-loop containing nucleotide triphosphate hydrolases"/>
    <property type="match status" value="1"/>
</dbReference>
<dbReference type="CDD" id="cd06661">
    <property type="entry name" value="GGCT_like"/>
    <property type="match status" value="1"/>
</dbReference>
<dbReference type="SMART" id="SM00359">
    <property type="entry name" value="PUA"/>
    <property type="match status" value="1"/>
</dbReference>
<dbReference type="GO" id="GO:0061928">
    <property type="term" value="F:glutathione specific gamma-glutamylcyclotransferase activity"/>
    <property type="evidence" value="ECO:0007669"/>
    <property type="project" value="UniProtKB-EC"/>
</dbReference>
<dbReference type="Proteomes" id="UP000001396">
    <property type="component" value="Unassembled WGS sequence"/>
</dbReference>
<dbReference type="GO" id="GO:0005737">
    <property type="term" value="C:cytoplasm"/>
    <property type="evidence" value="ECO:0007669"/>
    <property type="project" value="TreeGrafter"/>
</dbReference>
<dbReference type="Pfam" id="PF01472">
    <property type="entry name" value="PUA"/>
    <property type="match status" value="1"/>
</dbReference>
<dbReference type="CDD" id="cd21157">
    <property type="entry name" value="PUA_G5K"/>
    <property type="match status" value="1"/>
</dbReference>
<protein>
    <recommendedName>
        <fullName evidence="1">glutathione-specific gamma-glutamylcyclotransferase</fullName>
        <ecNumber evidence="1">4.3.2.7</ecNumber>
    </recommendedName>
</protein>
<dbReference type="Gene3D" id="3.10.490.10">
    <property type="entry name" value="Gamma-glutamyl cyclotransferase-like"/>
    <property type="match status" value="1"/>
</dbReference>
<dbReference type="InterPro" id="IPR027417">
    <property type="entry name" value="P-loop_NTPase"/>
</dbReference>
<organism evidence="4 5">
    <name type="scientific">Heterostelium pallidum (strain ATCC 26659 / Pp 5 / PN500)</name>
    <name type="common">Cellular slime mold</name>
    <name type="synonym">Polysphondylium pallidum</name>
    <dbReference type="NCBI Taxonomy" id="670386"/>
    <lineage>
        <taxon>Eukaryota</taxon>
        <taxon>Amoebozoa</taxon>
        <taxon>Evosea</taxon>
        <taxon>Eumycetozoa</taxon>
        <taxon>Dictyostelia</taxon>
        <taxon>Acytosteliales</taxon>
        <taxon>Acytosteliaceae</taxon>
        <taxon>Heterostelium</taxon>
    </lineage>
</organism>